<organism evidence="2 3">
    <name type="scientific">Candidatus Lokiarchaeum ossiferum</name>
    <dbReference type="NCBI Taxonomy" id="2951803"/>
    <lineage>
        <taxon>Archaea</taxon>
        <taxon>Promethearchaeati</taxon>
        <taxon>Promethearchaeota</taxon>
        <taxon>Promethearchaeia</taxon>
        <taxon>Promethearchaeales</taxon>
        <taxon>Promethearchaeaceae</taxon>
        <taxon>Candidatus Lokiarchaeum</taxon>
    </lineage>
</organism>
<feature type="transmembrane region" description="Helical" evidence="1">
    <location>
        <begin position="76"/>
        <end position="99"/>
    </location>
</feature>
<keyword evidence="1" id="KW-0812">Transmembrane</keyword>
<evidence type="ECO:0000313" key="2">
    <source>
        <dbReference type="EMBL" id="UYP44092.1"/>
    </source>
</evidence>
<name>A0ABY6HNW9_9ARCH</name>
<dbReference type="Proteomes" id="UP001208689">
    <property type="component" value="Chromosome"/>
</dbReference>
<evidence type="ECO:0000313" key="3">
    <source>
        <dbReference type="Proteomes" id="UP001208689"/>
    </source>
</evidence>
<feature type="transmembrane region" description="Helical" evidence="1">
    <location>
        <begin position="221"/>
        <end position="244"/>
    </location>
</feature>
<feature type="transmembrane region" description="Helical" evidence="1">
    <location>
        <begin position="42"/>
        <end position="64"/>
    </location>
</feature>
<dbReference type="EMBL" id="CP104013">
    <property type="protein sequence ID" value="UYP44092.1"/>
    <property type="molecule type" value="Genomic_DNA"/>
</dbReference>
<feature type="transmembrane region" description="Helical" evidence="1">
    <location>
        <begin position="111"/>
        <end position="131"/>
    </location>
</feature>
<protein>
    <submittedName>
        <fullName evidence="2">Uncharacterized protein</fullName>
    </submittedName>
</protein>
<feature type="transmembrane region" description="Helical" evidence="1">
    <location>
        <begin position="177"/>
        <end position="201"/>
    </location>
</feature>
<keyword evidence="1" id="KW-1133">Transmembrane helix</keyword>
<proteinExistence type="predicted"/>
<feature type="transmembrane region" description="Helical" evidence="1">
    <location>
        <begin position="137"/>
        <end position="156"/>
    </location>
</feature>
<feature type="transmembrane region" description="Helical" evidence="1">
    <location>
        <begin position="6"/>
        <end position="30"/>
    </location>
</feature>
<gene>
    <name evidence="2" type="ORF">NEF87_000377</name>
</gene>
<keyword evidence="3" id="KW-1185">Reference proteome</keyword>
<sequence length="254" mass="28870">MLDLSTNHIISIVISFLVVGIGYVISLFIFMKYVNKRKNIVLYLFMTAFFLITAALIDPIVLLVSRNQLTLELADIMINKGASISFSLTAVANIFLLLFQKDVFYLNRKSTLIGVLIVIEIFIAIITPILGLMSIDIFILLVIHLLTSFIIYGNQAQKANQVSKKSVSREDVVGKKGLSYLKFSGIVLSFVLVSFIFQEIIRMFKDFFIPIGLIDELGCSLFVPLAWLLSLIGLYCMYIGYLMPEWIKKRWEKK</sequence>
<accession>A0ABY6HNW9</accession>
<evidence type="ECO:0000256" key="1">
    <source>
        <dbReference type="SAM" id="Phobius"/>
    </source>
</evidence>
<keyword evidence="1" id="KW-0472">Membrane</keyword>
<reference evidence="2" key="1">
    <citation type="submission" date="2022-09" db="EMBL/GenBank/DDBJ databases">
        <title>Actin cytoskeleton and complex cell architecture in an #Asgard archaeon.</title>
        <authorList>
            <person name="Ponce Toledo R.I."/>
            <person name="Schleper C."/>
            <person name="Rodrigues Oliveira T."/>
            <person name="Wollweber F."/>
            <person name="Xu J."/>
            <person name="Rittmann S."/>
            <person name="Klingl A."/>
            <person name="Pilhofer M."/>
        </authorList>
    </citation>
    <scope>NUCLEOTIDE SEQUENCE</scope>
    <source>
        <strain evidence="2">B-35</strain>
    </source>
</reference>